<dbReference type="Proteomes" id="UP000663866">
    <property type="component" value="Unassembled WGS sequence"/>
</dbReference>
<evidence type="ECO:0000256" key="6">
    <source>
        <dbReference type="ARBA" id="ARBA00047597"/>
    </source>
</evidence>
<gene>
    <name evidence="10" type="ORF">OVN521_LOCUS24760</name>
    <name evidence="9" type="ORF">WKI299_LOCUS21077</name>
</gene>
<evidence type="ECO:0000259" key="8">
    <source>
        <dbReference type="Pfam" id="PF05199"/>
    </source>
</evidence>
<proteinExistence type="inferred from homology"/>
<dbReference type="InterPro" id="IPR007867">
    <property type="entry name" value="GMC_OxRtase_C"/>
</dbReference>
<keyword evidence="7" id="KW-0520">NAD</keyword>
<dbReference type="EMBL" id="CAJNRF010008790">
    <property type="protein sequence ID" value="CAF2104757.1"/>
    <property type="molecule type" value="Genomic_DNA"/>
</dbReference>
<dbReference type="Gene3D" id="3.50.50.60">
    <property type="entry name" value="FAD/NAD(P)-binding domain"/>
    <property type="match status" value="1"/>
</dbReference>
<dbReference type="InterPro" id="IPR000768">
    <property type="entry name" value="ART"/>
</dbReference>
<dbReference type="SUPFAM" id="SSF51905">
    <property type="entry name" value="FAD/NAD(P)-binding domain"/>
    <property type="match status" value="1"/>
</dbReference>
<dbReference type="Pfam" id="PF05199">
    <property type="entry name" value="GMC_oxred_C"/>
    <property type="match status" value="1"/>
</dbReference>
<accession>A0A816U6M9</accession>
<evidence type="ECO:0000313" key="12">
    <source>
        <dbReference type="Proteomes" id="UP000663866"/>
    </source>
</evidence>
<name>A0A816U6M9_9BILA</name>
<keyword evidence="12" id="KW-1185">Reference proteome</keyword>
<dbReference type="InterPro" id="IPR012132">
    <property type="entry name" value="GMC_OxRdtase"/>
</dbReference>
<dbReference type="InterPro" id="IPR036188">
    <property type="entry name" value="FAD/NAD-bd_sf"/>
</dbReference>
<evidence type="ECO:0000256" key="3">
    <source>
        <dbReference type="ARBA" id="ARBA00022676"/>
    </source>
</evidence>
<comment type="similarity">
    <text evidence="2">Belongs to the GMC oxidoreductase family.</text>
</comment>
<keyword evidence="3 7" id="KW-0328">Glycosyltransferase</keyword>
<dbReference type="GO" id="GO:0050660">
    <property type="term" value="F:flavin adenine dinucleotide binding"/>
    <property type="evidence" value="ECO:0007669"/>
    <property type="project" value="InterPro"/>
</dbReference>
<sequence>MDDQTASRTEKWKQTIGRKICAKLYCMGSFLYRKLNETMRLQGDFAFETLWKSKVPTLAPFAVLLNSAMNFNRTHMIVYRGVTMANEQIKQFRLCVVSERKIQLPAFTSRTLNRDVAEFFGSNVLFVIDLEKDTSSLDVSPYSNYPNEQERWLFDGFPAKYHNLKPDINENYYKPHISDGYQWTVVYFPTVLHLKSKDKEDVRILIEGCKQADKLCQTEPLKRKLRSLAQKMNENESTEDEDQFWESFVRKYALDFRHAISTRKIGIEKYLMTVVTPDIRAKGVRGLRVVDASIMPTLVFQQSIK</sequence>
<dbReference type="GO" id="GO:0106274">
    <property type="term" value="F:NAD+-protein-arginine ADP-ribosyltransferase activity"/>
    <property type="evidence" value="ECO:0007669"/>
    <property type="project" value="UniProtKB-EC"/>
</dbReference>
<comment type="caution">
    <text evidence="9">The sequence shown here is derived from an EMBL/GenBank/DDBJ whole genome shotgun (WGS) entry which is preliminary data.</text>
</comment>
<evidence type="ECO:0000256" key="7">
    <source>
        <dbReference type="RuleBase" id="RU361228"/>
    </source>
</evidence>
<dbReference type="GO" id="GO:0016614">
    <property type="term" value="F:oxidoreductase activity, acting on CH-OH group of donors"/>
    <property type="evidence" value="ECO:0007669"/>
    <property type="project" value="InterPro"/>
</dbReference>
<evidence type="ECO:0000256" key="5">
    <source>
        <dbReference type="ARBA" id="ARBA00022695"/>
    </source>
</evidence>
<dbReference type="PANTHER" id="PTHR11552">
    <property type="entry name" value="GLUCOSE-METHANOL-CHOLINE GMC OXIDOREDUCTASE"/>
    <property type="match status" value="1"/>
</dbReference>
<evidence type="ECO:0000256" key="4">
    <source>
        <dbReference type="ARBA" id="ARBA00022679"/>
    </source>
</evidence>
<keyword evidence="7" id="KW-0521">NADP</keyword>
<evidence type="ECO:0000313" key="10">
    <source>
        <dbReference type="EMBL" id="CAF4172005.1"/>
    </source>
</evidence>
<evidence type="ECO:0000256" key="1">
    <source>
        <dbReference type="ARBA" id="ARBA00009558"/>
    </source>
</evidence>
<reference evidence="9" key="1">
    <citation type="submission" date="2021-02" db="EMBL/GenBank/DDBJ databases">
        <authorList>
            <person name="Nowell W R."/>
        </authorList>
    </citation>
    <scope>NUCLEOTIDE SEQUENCE</scope>
</reference>
<keyword evidence="5" id="KW-0548">Nucleotidyltransferase</keyword>
<evidence type="ECO:0000256" key="2">
    <source>
        <dbReference type="ARBA" id="ARBA00010790"/>
    </source>
</evidence>
<dbReference type="EC" id="2.4.2.31" evidence="7"/>
<dbReference type="Proteomes" id="UP000663856">
    <property type="component" value="Unassembled WGS sequence"/>
</dbReference>
<organism evidence="9 11">
    <name type="scientific">Rotaria magnacalcarata</name>
    <dbReference type="NCBI Taxonomy" id="392030"/>
    <lineage>
        <taxon>Eukaryota</taxon>
        <taxon>Metazoa</taxon>
        <taxon>Spiralia</taxon>
        <taxon>Gnathifera</taxon>
        <taxon>Rotifera</taxon>
        <taxon>Eurotatoria</taxon>
        <taxon>Bdelloidea</taxon>
        <taxon>Philodinida</taxon>
        <taxon>Philodinidae</taxon>
        <taxon>Rotaria</taxon>
    </lineage>
</organism>
<dbReference type="AlphaFoldDB" id="A0A816U6M9"/>
<dbReference type="Pfam" id="PF01129">
    <property type="entry name" value="ART"/>
    <property type="match status" value="1"/>
</dbReference>
<keyword evidence="4 7" id="KW-0808">Transferase</keyword>
<dbReference type="EMBL" id="CAJOBG010005981">
    <property type="protein sequence ID" value="CAF4172005.1"/>
    <property type="molecule type" value="Genomic_DNA"/>
</dbReference>
<dbReference type="PANTHER" id="PTHR11552:SF147">
    <property type="entry name" value="CHOLINE DEHYDROGENASE, MITOCHONDRIAL"/>
    <property type="match status" value="1"/>
</dbReference>
<dbReference type="Gene3D" id="3.30.560.10">
    <property type="entry name" value="Glucose Oxidase, domain 3"/>
    <property type="match status" value="1"/>
</dbReference>
<feature type="domain" description="Glucose-methanol-choline oxidoreductase C-terminal" evidence="8">
    <location>
        <begin position="197"/>
        <end position="300"/>
    </location>
</feature>
<dbReference type="GO" id="GO:0016779">
    <property type="term" value="F:nucleotidyltransferase activity"/>
    <property type="evidence" value="ECO:0007669"/>
    <property type="project" value="UniProtKB-KW"/>
</dbReference>
<evidence type="ECO:0000313" key="9">
    <source>
        <dbReference type="EMBL" id="CAF2104757.1"/>
    </source>
</evidence>
<comment type="catalytic activity">
    <reaction evidence="6 7">
        <text>L-arginyl-[protein] + NAD(+) = N(omega)-(ADP-D-ribosyl)-L-arginyl-[protein] + nicotinamide + H(+)</text>
        <dbReference type="Rhea" id="RHEA:19149"/>
        <dbReference type="Rhea" id="RHEA-COMP:10532"/>
        <dbReference type="Rhea" id="RHEA-COMP:15087"/>
        <dbReference type="ChEBI" id="CHEBI:15378"/>
        <dbReference type="ChEBI" id="CHEBI:17154"/>
        <dbReference type="ChEBI" id="CHEBI:29965"/>
        <dbReference type="ChEBI" id="CHEBI:57540"/>
        <dbReference type="ChEBI" id="CHEBI:142554"/>
        <dbReference type="EC" id="2.4.2.31"/>
    </reaction>
</comment>
<dbReference type="Gene3D" id="3.90.176.10">
    <property type="entry name" value="Toxin ADP-ribosyltransferase, Chain A, domain 1"/>
    <property type="match status" value="1"/>
</dbReference>
<comment type="similarity">
    <text evidence="1 7">Belongs to the Arg-specific ADP-ribosyltransferase family.</text>
</comment>
<protein>
    <recommendedName>
        <fullName evidence="7">NAD(P)(+)--arginine ADP-ribosyltransferase</fullName>
        <ecNumber evidence="7">2.4.2.31</ecNumber>
    </recommendedName>
    <alternativeName>
        <fullName evidence="7">Mono(ADP-ribosyl)transferase</fullName>
    </alternativeName>
</protein>
<dbReference type="SUPFAM" id="SSF56399">
    <property type="entry name" value="ADP-ribosylation"/>
    <property type="match status" value="1"/>
</dbReference>
<evidence type="ECO:0000313" key="11">
    <source>
        <dbReference type="Proteomes" id="UP000663856"/>
    </source>
</evidence>